<dbReference type="Pfam" id="PF13966">
    <property type="entry name" value="zf-RVT"/>
    <property type="match status" value="1"/>
</dbReference>
<dbReference type="Gramene" id="PNT71871">
    <property type="protein sequence ID" value="PNT71871"/>
    <property type="gene ID" value="BRADI_2g36635v3"/>
</dbReference>
<reference evidence="2" key="2">
    <citation type="submission" date="2017-06" db="EMBL/GenBank/DDBJ databases">
        <title>WGS assembly of Brachypodium distachyon.</title>
        <authorList>
            <consortium name="The International Brachypodium Initiative"/>
            <person name="Lucas S."/>
            <person name="Harmon-Smith M."/>
            <person name="Lail K."/>
            <person name="Tice H."/>
            <person name="Grimwood J."/>
            <person name="Bruce D."/>
            <person name="Barry K."/>
            <person name="Shu S."/>
            <person name="Lindquist E."/>
            <person name="Wang M."/>
            <person name="Pitluck S."/>
            <person name="Vogel J.P."/>
            <person name="Garvin D.F."/>
            <person name="Mockler T.C."/>
            <person name="Schmutz J."/>
            <person name="Rokhsar D."/>
            <person name="Bevan M.W."/>
        </authorList>
    </citation>
    <scope>NUCLEOTIDE SEQUENCE</scope>
    <source>
        <strain evidence="2">Bd21</strain>
    </source>
</reference>
<sequence length="262" mass="28728">MPVPAKSKVFAWRLAKNSIPTEVVRHRRNMADSALCPICHAAEDNWRHALIDCTMAKCVWALLDEELTEHVIQNSFTDAKPWLFLLMESMPAAEFAIILTTLWAVWWARRKAIHEEKIPKPLVYFCFYSAFPGGLLEQKRLAGRARGIHRWIPPPPGLIKINVDAGISRSGAGGAIVAVCRDEAGLFLGASAVTVPGLTDPTVLEAMAYDEAVSLAADLNLTKVCVASGYQEPSDRGPVLLRCDYQGHWDKKGTFSGGGVCS</sequence>
<accession>A0A2K2DC70</accession>
<dbReference type="InterPro" id="IPR052929">
    <property type="entry name" value="RNase_H-like_EbsB-rel"/>
</dbReference>
<dbReference type="AlphaFoldDB" id="A0A2K2DC70"/>
<evidence type="ECO:0000313" key="3">
    <source>
        <dbReference type="EnsemblPlants" id="PNT71871"/>
    </source>
</evidence>
<gene>
    <name evidence="2" type="ORF">BRADI_2g36635v3</name>
</gene>
<dbReference type="InParanoid" id="A0A2K2DC70"/>
<dbReference type="EnsemblPlants" id="PNT71871">
    <property type="protein sequence ID" value="PNT71871"/>
    <property type="gene ID" value="BRADI_2g36635v3"/>
</dbReference>
<name>A0A2K2DC70_BRADI</name>
<dbReference type="Proteomes" id="UP000008810">
    <property type="component" value="Chromosome 2"/>
</dbReference>
<reference evidence="3" key="3">
    <citation type="submission" date="2018-08" db="UniProtKB">
        <authorList>
            <consortium name="EnsemblPlants"/>
        </authorList>
    </citation>
    <scope>IDENTIFICATION</scope>
    <source>
        <strain evidence="3">cv. Bd21</strain>
    </source>
</reference>
<organism evidence="2">
    <name type="scientific">Brachypodium distachyon</name>
    <name type="common">Purple false brome</name>
    <name type="synonym">Trachynia distachya</name>
    <dbReference type="NCBI Taxonomy" id="15368"/>
    <lineage>
        <taxon>Eukaryota</taxon>
        <taxon>Viridiplantae</taxon>
        <taxon>Streptophyta</taxon>
        <taxon>Embryophyta</taxon>
        <taxon>Tracheophyta</taxon>
        <taxon>Spermatophyta</taxon>
        <taxon>Magnoliopsida</taxon>
        <taxon>Liliopsida</taxon>
        <taxon>Poales</taxon>
        <taxon>Poaceae</taxon>
        <taxon>BOP clade</taxon>
        <taxon>Pooideae</taxon>
        <taxon>Stipodae</taxon>
        <taxon>Brachypodieae</taxon>
        <taxon>Brachypodium</taxon>
    </lineage>
</organism>
<dbReference type="OrthoDB" id="686025at2759"/>
<evidence type="ECO:0000313" key="2">
    <source>
        <dbReference type="EMBL" id="PNT71871.1"/>
    </source>
</evidence>
<proteinExistence type="predicted"/>
<reference evidence="2 3" key="1">
    <citation type="journal article" date="2010" name="Nature">
        <title>Genome sequencing and analysis of the model grass Brachypodium distachyon.</title>
        <authorList>
            <consortium name="International Brachypodium Initiative"/>
        </authorList>
    </citation>
    <scope>NUCLEOTIDE SEQUENCE [LARGE SCALE GENOMIC DNA]</scope>
    <source>
        <strain evidence="2 3">Bd21</strain>
    </source>
</reference>
<dbReference type="PANTHER" id="PTHR47074:SF73">
    <property type="entry name" value="OS04G0448401 PROTEIN"/>
    <property type="match status" value="1"/>
</dbReference>
<evidence type="ECO:0000313" key="4">
    <source>
        <dbReference type="Proteomes" id="UP000008810"/>
    </source>
</evidence>
<feature type="domain" description="Reverse transcriptase zinc-binding" evidence="1">
    <location>
        <begin position="3"/>
        <end position="60"/>
    </location>
</feature>
<dbReference type="EMBL" id="CM000881">
    <property type="protein sequence ID" value="PNT71871.1"/>
    <property type="molecule type" value="Genomic_DNA"/>
</dbReference>
<evidence type="ECO:0000259" key="1">
    <source>
        <dbReference type="Pfam" id="PF13966"/>
    </source>
</evidence>
<protein>
    <recommendedName>
        <fullName evidence="1">Reverse transcriptase zinc-binding domain-containing protein</fullName>
    </recommendedName>
</protein>
<dbReference type="PANTHER" id="PTHR47074">
    <property type="entry name" value="BNAC02G40300D PROTEIN"/>
    <property type="match status" value="1"/>
</dbReference>
<dbReference type="InterPro" id="IPR026960">
    <property type="entry name" value="RVT-Znf"/>
</dbReference>
<keyword evidence="4" id="KW-1185">Reference proteome</keyword>